<sequence length="75" mass="8466">MEQPLEFANDEVGRIDNNKFDVMKIWCNEEAYFHLNGYVNKLNGGFGGQDNVILKSTVYCSLCVSLSGAQFQPEE</sequence>
<comment type="caution">
    <text evidence="2">The sequence shown here is derived from an EMBL/GenBank/DDBJ whole genome shotgun (WGS) entry which is preliminary data.</text>
</comment>
<dbReference type="EMBL" id="BMAW01105137">
    <property type="protein sequence ID" value="GFT17987.1"/>
    <property type="molecule type" value="Genomic_DNA"/>
</dbReference>
<dbReference type="EMBL" id="BMAW01065987">
    <property type="protein sequence ID" value="GFT52859.1"/>
    <property type="molecule type" value="Genomic_DNA"/>
</dbReference>
<keyword evidence="3" id="KW-1185">Reference proteome</keyword>
<gene>
    <name evidence="1" type="ORF">NPIL_270721</name>
    <name evidence="2" type="ORF">NPIL_603481</name>
</gene>
<evidence type="ECO:0000313" key="1">
    <source>
        <dbReference type="EMBL" id="GFT17987.1"/>
    </source>
</evidence>
<protein>
    <submittedName>
        <fullName evidence="2">Uncharacterized protein</fullName>
    </submittedName>
</protein>
<accession>A0A8X6P7L9</accession>
<organism evidence="2 3">
    <name type="scientific">Nephila pilipes</name>
    <name type="common">Giant wood spider</name>
    <name type="synonym">Nephila maculata</name>
    <dbReference type="NCBI Taxonomy" id="299642"/>
    <lineage>
        <taxon>Eukaryota</taxon>
        <taxon>Metazoa</taxon>
        <taxon>Ecdysozoa</taxon>
        <taxon>Arthropoda</taxon>
        <taxon>Chelicerata</taxon>
        <taxon>Arachnida</taxon>
        <taxon>Araneae</taxon>
        <taxon>Araneomorphae</taxon>
        <taxon>Entelegynae</taxon>
        <taxon>Araneoidea</taxon>
        <taxon>Nephilidae</taxon>
        <taxon>Nephila</taxon>
    </lineage>
</organism>
<dbReference type="OrthoDB" id="9971063at2759"/>
<reference evidence="2" key="1">
    <citation type="submission" date="2020-08" db="EMBL/GenBank/DDBJ databases">
        <title>Multicomponent nature underlies the extraordinary mechanical properties of spider dragline silk.</title>
        <authorList>
            <person name="Kono N."/>
            <person name="Nakamura H."/>
            <person name="Mori M."/>
            <person name="Yoshida Y."/>
            <person name="Ohtoshi R."/>
            <person name="Malay A.D."/>
            <person name="Moran D.A.P."/>
            <person name="Tomita M."/>
            <person name="Numata K."/>
            <person name="Arakawa K."/>
        </authorList>
    </citation>
    <scope>NUCLEOTIDE SEQUENCE</scope>
</reference>
<evidence type="ECO:0000313" key="3">
    <source>
        <dbReference type="Proteomes" id="UP000887013"/>
    </source>
</evidence>
<dbReference type="AlphaFoldDB" id="A0A8X6P7L9"/>
<dbReference type="Proteomes" id="UP000887013">
    <property type="component" value="Unassembled WGS sequence"/>
</dbReference>
<evidence type="ECO:0000313" key="2">
    <source>
        <dbReference type="EMBL" id="GFT52859.1"/>
    </source>
</evidence>
<proteinExistence type="predicted"/>
<name>A0A8X6P7L9_NEPPI</name>